<accession>A0A251XAT5</accession>
<sequence>MPNKSPIANPIHLHRKPANAPTIAIIVRTLNRPHLLQRALRSLAEQKRLPDEVIVVNDGGESVAKIVANYRTLNLQLIENETSQGRANAGNQGVAACHSDFIGFLDDDDCYLTDHLLRLEKCLLNFDAQVAYSGCKLVQRDALGEDKEGILQTKVIGEYNDAFDPQRLYYENYIPLINLLISRELWQRLNGFDPNFDVFEDWDMLLRLSQLTRFYHLNRLTTEYAVWGRQQITQRTAASEWFDAYARMLQKHILSLSPEKQLKLLTHYWIISQERRGIVGQNQRELENLKIDLIRQQETVAHARQQQAQIEHDRSQYQTQIEQWQRETQIARQQIVAIQTQYENLNTQLLQERQRFELQHQAERDHFQQQHQALQKQLQDERQQFELQRQNEQEQFQQQYREWQAQLLKERQGFELEKHKIISTQQKTQSIAEKTHKEQLSDLQEKWLSLHNQYQTLQQHYHVEYQRNETLQSALHEMARRNAVGVSKDTLTKLTITPENAYALATQTGGVIDDYLRLLNWVRERANESLQNTTQLKQMLQMALEQLQTNFQPIDQQLQHLLNLLSASRWPQVRRYVPLAQHIRDLTTQSVTTLRHQLDADLAIKTSHLLTSTLPKELAAFIPEPRPLSILYPTFACVAGSNQTPRFMEVVESLGTTPFALTQENVLVFTTHCHLDNFFRIDILFATYMRINSCQVRVIIRELGQNNPLRVVYLDGMKLLDNRFYAVEFEPIADSADKTYQIELDSPDAFAEATVAVWCHERAAVLPKITHLSQESLPAPLPFWLQQGILDDIPLFHQEQSHPDYLFIVQNISSNITPLHLQVYLKRLERILATAHRTANLLLMGSANYQLIQFCQAHHLKLIPDQSWCHSAPELAKKTTANWLIYLNIQAIPATDRLLISAESLMTEKTALIVPLEQHSSGQIRAGYASLLREGSIQHTPCGQAVDHPYHGYRRQLKAAGCDLLMIRRSILSEIDFSIITQYHTTLYQITEFIWQLLSRSWFSYYQGHIVYINDTSALNIAQNDYEQDNRLFYGRWQNDLTHSIPAFADHLGTLFNIERRPTVLVIDATLPMFDEDSGSLRIYTLLQIWTQLGYRITFLPDNLDTNPKYRVALENLGIEVFCGQYGLADAIAHRHYDFAFICRVAEGHRYIPFIRLVSEQTCIFYDTVDIHYIRERRQAEIENNPKLALMAEQTRRKELSNCLLADCVITVTEDDGQHLRQELPQLPYAVLPNVHVQQPEAKTTFEQRNGLVFIGNYNHQPNEDGMLAFMDEVMPIIQETLAGVKLHLIGSHLKPSLKALASDIVDVIGWVDEVAPEFEKRRVFVSYLRYGAGMKGKLGQALSLGLPVVTTRIGAEGMGLIHEKTALIADDPAEFAACVLRLYQNEALWQTLATNGRDHIEKTYGMTAVKARLQDLLRQFPPKRPPHPIALPPRPADEQWQLAAQLLNAQETPLTAIIPYGDTPIALTRHQRLKTVFKPTEGHVYSVRLRVGTYGRVNACHLSLELGALKWRVNTEHWKDNDWVTLDLPEPLFITAGESLSLTLFSEDATDQAYIAIWAMLKPPPFVSQFTLQSLHLREWDAPPQVSIVIPVFNKVLYTYNCLLTLQLYDNHINREVIIINNASSDETAEFLAELTGNFRVINNTDNKGFVEACRQGAELARGEFVLFLNNDTQVTPNWLSRLLSLINSDPKIGIVGSKLVYPNGLLQEAGGIIFNDASGWNYGRMQDPTDPRFNRIRPVDYCSGASLMIRKSLWQKIGGFDLRYAPAYYEDTDLCLSTWVAGYSVMYCPESVVIHHEGITAGTDVNSGYKAYQTINRQKFYDKWQTILAQQLPPPPQISPESAAWRLAKLGTFPTPREKIRATHFFAQGSAIDCWSYLNLRQTEQQLLNLKAMDFNTIILVIPWTGFQPNINPVEFYEEYWESLAVLLTQAKNIGLQVILRIGFAFDHGVDIKTSMLTRSLHFMTDELIQKAWTLFLTRLWSMVKSELHVLGGFITWEDFQLFSHAIGGIVVSDQERLDYAKFSGYQDYLEQHYSLEEINAKYQAHFTHLSEVPIPLHRTPAQELYLTYCDMMLQKIFTIGRAAFPPLTMEVRVDCELMNNHDDYFCHYPLFDVDGDTHFTMLYYSISWGAHNQGEMIGAKLALERLQHLINTVRKHTQNTLFFDQFNFIDNTPGFEKNAQFDAQALPDFLHYAAKILREQTMGYSLWTVQDKRINLLRNGLFERHYSCWELKRGIVIFDETLQAHAAQLQADGQLSQHVPINHELVTWPEKPFTLLFQVRAASHALELTVKLTRPNSERETWQQSIHLNNVTDWQTVTLSVPDFLMGDTLIVENHSDNNVFLTGFYLYQICQEHGVLDVNGQPKSFYDAFVAFNHAIR</sequence>
<feature type="coiled-coil region" evidence="1">
    <location>
        <begin position="286"/>
        <end position="402"/>
    </location>
</feature>
<evidence type="ECO:0000259" key="2">
    <source>
        <dbReference type="Pfam" id="PF00535"/>
    </source>
</evidence>
<evidence type="ECO:0000313" key="3">
    <source>
        <dbReference type="EMBL" id="OUD15413.1"/>
    </source>
</evidence>
<dbReference type="RefSeq" id="WP_086487008.1">
    <property type="nucleotide sequence ID" value="NZ_MSLT01000006.1"/>
</dbReference>
<dbReference type="Gene3D" id="3.90.550.10">
    <property type="entry name" value="Spore Coat Polysaccharide Biosynthesis Protein SpsA, Chain A"/>
    <property type="match status" value="2"/>
</dbReference>
<dbReference type="Gene3D" id="3.20.20.80">
    <property type="entry name" value="Glycosidases"/>
    <property type="match status" value="1"/>
</dbReference>
<organism evidence="3 4">
    <name type="scientific">Thioflexithrix psekupsensis</name>
    <dbReference type="NCBI Taxonomy" id="1570016"/>
    <lineage>
        <taxon>Bacteria</taxon>
        <taxon>Pseudomonadati</taxon>
        <taxon>Pseudomonadota</taxon>
        <taxon>Gammaproteobacteria</taxon>
        <taxon>Thiotrichales</taxon>
        <taxon>Thioflexithrix</taxon>
    </lineage>
</organism>
<dbReference type="SUPFAM" id="SSF51445">
    <property type="entry name" value="(Trans)glycosidases"/>
    <property type="match status" value="1"/>
</dbReference>
<dbReference type="Proteomes" id="UP000194798">
    <property type="component" value="Unassembled WGS sequence"/>
</dbReference>
<comment type="caution">
    <text evidence="3">The sequence shown here is derived from an EMBL/GenBank/DDBJ whole genome shotgun (WGS) entry which is preliminary data.</text>
</comment>
<evidence type="ECO:0000313" key="4">
    <source>
        <dbReference type="Proteomes" id="UP000194798"/>
    </source>
</evidence>
<dbReference type="SUPFAM" id="SSF53756">
    <property type="entry name" value="UDP-Glycosyltransferase/glycogen phosphorylase"/>
    <property type="match status" value="1"/>
</dbReference>
<dbReference type="CDD" id="cd04186">
    <property type="entry name" value="GT_2_like_c"/>
    <property type="match status" value="1"/>
</dbReference>
<dbReference type="PANTHER" id="PTHR43179">
    <property type="entry name" value="RHAMNOSYLTRANSFERASE WBBL"/>
    <property type="match status" value="1"/>
</dbReference>
<keyword evidence="1" id="KW-0175">Coiled coil</keyword>
<dbReference type="Pfam" id="PF00535">
    <property type="entry name" value="Glycos_transf_2"/>
    <property type="match status" value="2"/>
</dbReference>
<dbReference type="Pfam" id="PF13692">
    <property type="entry name" value="Glyco_trans_1_4"/>
    <property type="match status" value="1"/>
</dbReference>
<dbReference type="Gene3D" id="3.40.50.2000">
    <property type="entry name" value="Glycogen Phosphorylase B"/>
    <property type="match status" value="1"/>
</dbReference>
<gene>
    <name evidence="3" type="ORF">TPSD3_02475</name>
</gene>
<dbReference type="OrthoDB" id="9807209at2"/>
<protein>
    <recommendedName>
        <fullName evidence="2">Glycosyltransferase 2-like domain-containing protein</fullName>
    </recommendedName>
</protein>
<reference evidence="3 4" key="1">
    <citation type="submission" date="2016-12" db="EMBL/GenBank/DDBJ databases">
        <title>Thioflexothrix psekupsii D3 genome sequencing and assembly.</title>
        <authorList>
            <person name="Fomenkov A."/>
            <person name="Vincze T."/>
            <person name="Grabovich M."/>
            <person name="Anton B.P."/>
            <person name="Dubinina G."/>
            <person name="Orlova M."/>
            <person name="Belousova E."/>
            <person name="Roberts R.J."/>
        </authorList>
    </citation>
    <scope>NUCLEOTIDE SEQUENCE [LARGE SCALE GENOMIC DNA]</scope>
    <source>
        <strain evidence="3">D3</strain>
    </source>
</reference>
<dbReference type="CDD" id="cd00761">
    <property type="entry name" value="Glyco_tranf_GTA_type"/>
    <property type="match status" value="1"/>
</dbReference>
<evidence type="ECO:0000256" key="1">
    <source>
        <dbReference type="SAM" id="Coils"/>
    </source>
</evidence>
<dbReference type="InterPro" id="IPR029044">
    <property type="entry name" value="Nucleotide-diphossugar_trans"/>
</dbReference>
<dbReference type="InterPro" id="IPR001173">
    <property type="entry name" value="Glyco_trans_2-like"/>
</dbReference>
<dbReference type="CDD" id="cd03801">
    <property type="entry name" value="GT4_PimA-like"/>
    <property type="match status" value="1"/>
</dbReference>
<feature type="domain" description="Glycosyltransferase 2-like" evidence="2">
    <location>
        <begin position="1588"/>
        <end position="1756"/>
    </location>
</feature>
<dbReference type="EMBL" id="MSLT01000006">
    <property type="protein sequence ID" value="OUD15413.1"/>
    <property type="molecule type" value="Genomic_DNA"/>
</dbReference>
<dbReference type="SUPFAM" id="SSF53448">
    <property type="entry name" value="Nucleotide-diphospho-sugar transferases"/>
    <property type="match status" value="2"/>
</dbReference>
<feature type="domain" description="Glycosyltransferase 2-like" evidence="2">
    <location>
        <begin position="25"/>
        <end position="131"/>
    </location>
</feature>
<dbReference type="InterPro" id="IPR017853">
    <property type="entry name" value="GH"/>
</dbReference>
<name>A0A251XAT5_9GAMM</name>
<proteinExistence type="predicted"/>
<dbReference type="PANTHER" id="PTHR43179:SF7">
    <property type="entry name" value="RHAMNOSYLTRANSFERASE WBBL"/>
    <property type="match status" value="1"/>
</dbReference>
<keyword evidence="4" id="KW-1185">Reference proteome</keyword>